<proteinExistence type="predicted"/>
<organism evidence="2 3">
    <name type="scientific">Alternaria dauci</name>
    <dbReference type="NCBI Taxonomy" id="48095"/>
    <lineage>
        <taxon>Eukaryota</taxon>
        <taxon>Fungi</taxon>
        <taxon>Dikarya</taxon>
        <taxon>Ascomycota</taxon>
        <taxon>Pezizomycotina</taxon>
        <taxon>Dothideomycetes</taxon>
        <taxon>Pleosporomycetidae</taxon>
        <taxon>Pleosporales</taxon>
        <taxon>Pleosporineae</taxon>
        <taxon>Pleosporaceae</taxon>
        <taxon>Alternaria</taxon>
        <taxon>Alternaria sect. Porri</taxon>
    </lineage>
</organism>
<feature type="compositionally biased region" description="Basic and acidic residues" evidence="1">
    <location>
        <begin position="182"/>
        <end position="199"/>
    </location>
</feature>
<feature type="compositionally biased region" description="Polar residues" evidence="1">
    <location>
        <begin position="22"/>
        <end position="32"/>
    </location>
</feature>
<gene>
    <name evidence="2" type="ORF">ACET3X_002929</name>
</gene>
<evidence type="ECO:0000313" key="2">
    <source>
        <dbReference type="EMBL" id="KAL1798892.1"/>
    </source>
</evidence>
<dbReference type="RefSeq" id="XP_069309476.1">
    <property type="nucleotide sequence ID" value="XM_069449726.1"/>
</dbReference>
<dbReference type="Proteomes" id="UP001578633">
    <property type="component" value="Chromosome 2"/>
</dbReference>
<keyword evidence="3" id="KW-1185">Reference proteome</keyword>
<name>A0ABR3UR06_9PLEO</name>
<sequence>MEQKRPKMSPRSGSFNPEAPTFSPTIVETSISAGPAGSTPPTSPRQRAEVPDLFDEDSPFRPSRDMRPNYQGYEEINAVRMPKKRPVQKSMPLNSLQEMLRGETSTITMPISHADMIDHHITLDQDRPGADFRSSFSRDPSNSAMAYAPPSLFSAQRLRSDSNAPGVDELSAGLGLPSIQKKGTDVDSPARSHKSRDSEVLPQGLCAQYMNGKSVLPGDVTNTPRGLKDRGHDMNSGERAGGVRQSMKLVPPPPGFTGERPRRIIAEERSSVKPVATESPVRQVSTGPAAPGQLRPLSNLQPINHAQHHRHARGPSRPYHLRAPPRARRTDQGPEPSNADIYPDDASFMPRRPSYQPEPSSFLQGYVLDVPSTRQFRAEDAVVWPTPAEVYRQKLDSPPRHSVFARNTSFIENREPERWSPPAASSMSQYMLQFGQPSHPLALRFSPPAPSPSPPFDIFAGHYPPTYDDIHETDAEIECLLAILPDIFDLDLPEMPCDERPLTPGQTDGTRYGLAFHGIGIGDRWNCPDVREGEPFRVRPRDHEGWGGWQWAIDNGWGNE</sequence>
<feature type="region of interest" description="Disordered" evidence="1">
    <location>
        <begin position="213"/>
        <end position="360"/>
    </location>
</feature>
<evidence type="ECO:0000313" key="3">
    <source>
        <dbReference type="Proteomes" id="UP001578633"/>
    </source>
</evidence>
<feature type="compositionally biased region" description="Basic and acidic residues" evidence="1">
    <location>
        <begin position="58"/>
        <end position="67"/>
    </location>
</feature>
<feature type="region of interest" description="Disordered" evidence="1">
    <location>
        <begin position="161"/>
        <end position="199"/>
    </location>
</feature>
<accession>A0ABR3UR06</accession>
<feature type="compositionally biased region" description="Basic and acidic residues" evidence="1">
    <location>
        <begin position="226"/>
        <end position="236"/>
    </location>
</feature>
<reference evidence="2 3" key="1">
    <citation type="submission" date="2024-09" db="EMBL/GenBank/DDBJ databases">
        <title>T2T genomes of carrot and Alternaria dauci and their utility for understanding host-pathogen interaction during carrot leaf blight disease.</title>
        <authorList>
            <person name="Liu W."/>
            <person name="Xu S."/>
            <person name="Ou C."/>
            <person name="Liu X."/>
            <person name="Zhuang F."/>
            <person name="Deng X.W."/>
        </authorList>
    </citation>
    <scope>NUCLEOTIDE SEQUENCE [LARGE SCALE GENOMIC DNA]</scope>
    <source>
        <strain evidence="2 3">A2016</strain>
    </source>
</reference>
<feature type="compositionally biased region" description="Basic residues" evidence="1">
    <location>
        <begin position="306"/>
        <end position="327"/>
    </location>
</feature>
<protein>
    <submittedName>
        <fullName evidence="2">Uncharacterized protein</fullName>
    </submittedName>
</protein>
<dbReference type="GeneID" id="96083251"/>
<dbReference type="EMBL" id="JBHGVX010000002">
    <property type="protein sequence ID" value="KAL1798892.1"/>
    <property type="molecule type" value="Genomic_DNA"/>
</dbReference>
<feature type="compositionally biased region" description="Basic and acidic residues" evidence="1">
    <location>
        <begin position="259"/>
        <end position="271"/>
    </location>
</feature>
<feature type="region of interest" description="Disordered" evidence="1">
    <location>
        <begin position="1"/>
        <end position="68"/>
    </location>
</feature>
<comment type="caution">
    <text evidence="2">The sequence shown here is derived from an EMBL/GenBank/DDBJ whole genome shotgun (WGS) entry which is preliminary data.</text>
</comment>
<evidence type="ECO:0000256" key="1">
    <source>
        <dbReference type="SAM" id="MobiDB-lite"/>
    </source>
</evidence>